<dbReference type="InterPro" id="IPR008949">
    <property type="entry name" value="Isoprenoid_synthase_dom_sf"/>
</dbReference>
<comment type="cofactor">
    <cofactor evidence="1">
        <name>Mg(2+)</name>
        <dbReference type="ChEBI" id="CHEBI:18420"/>
    </cofactor>
</comment>
<evidence type="ECO:0000313" key="9">
    <source>
        <dbReference type="Proteomes" id="UP001642540"/>
    </source>
</evidence>
<dbReference type="Gene3D" id="1.10.600.10">
    <property type="entry name" value="Farnesyl Diphosphate Synthase"/>
    <property type="match status" value="1"/>
</dbReference>
<evidence type="ECO:0000256" key="1">
    <source>
        <dbReference type="ARBA" id="ARBA00001946"/>
    </source>
</evidence>
<sequence>MIPDIMVEPTAVTLTNDEIQEFESMYSEILEAVIKDYENSKDQLYLATDWMVKAINYNVPKGKKLRGLMVPITYRNFVKNPTKEEMRMAYVLGWCIEILQGACLVADDIMDKSETRRGQPCWYKLEDVGLMAVNDTFMLENLAYKVLKLYVSKEPYYMEVLEITHEITLKTILGQCMDCHMENSDDILESFTMDRYSSIVKYKTSYYTMYLPVLFGMIMAGRGRDQKSIQKVEEIMLDIGHYFQVQDDFLDCFGNEDVTGKIGTDIQDSKCSWLFIQAVQKCNDKELECLLNNYGCNERGKIERVKRLYKDLELENVFREYENNVYLEIVDKIQKLPVELPGKLFEMLLLKIFQRQN</sequence>
<evidence type="ECO:0000256" key="5">
    <source>
        <dbReference type="ARBA" id="ARBA00033740"/>
    </source>
</evidence>
<dbReference type="Pfam" id="PF00348">
    <property type="entry name" value="polyprenyl_synt"/>
    <property type="match status" value="1"/>
</dbReference>
<dbReference type="SFLD" id="SFLDG01017">
    <property type="entry name" value="Polyprenyl_Transferase_Like"/>
    <property type="match status" value="1"/>
</dbReference>
<evidence type="ECO:0000256" key="7">
    <source>
        <dbReference type="RuleBase" id="RU004466"/>
    </source>
</evidence>
<keyword evidence="3" id="KW-0479">Metal-binding</keyword>
<dbReference type="PROSITE" id="PS00723">
    <property type="entry name" value="POLYPRENYL_SYNTHASE_1"/>
    <property type="match status" value="1"/>
</dbReference>
<evidence type="ECO:0000313" key="8">
    <source>
        <dbReference type="EMBL" id="CAL8143245.1"/>
    </source>
</evidence>
<name>A0ABP1S466_9HEXA</name>
<accession>A0ABP1S466</accession>
<evidence type="ECO:0000256" key="4">
    <source>
        <dbReference type="ARBA" id="ARBA00022842"/>
    </source>
</evidence>
<evidence type="ECO:0000256" key="3">
    <source>
        <dbReference type="ARBA" id="ARBA00022723"/>
    </source>
</evidence>
<organism evidence="8 9">
    <name type="scientific">Orchesella dallaii</name>
    <dbReference type="NCBI Taxonomy" id="48710"/>
    <lineage>
        <taxon>Eukaryota</taxon>
        <taxon>Metazoa</taxon>
        <taxon>Ecdysozoa</taxon>
        <taxon>Arthropoda</taxon>
        <taxon>Hexapoda</taxon>
        <taxon>Collembola</taxon>
        <taxon>Entomobryomorpha</taxon>
        <taxon>Entomobryoidea</taxon>
        <taxon>Orchesellidae</taxon>
        <taxon>Orchesellinae</taxon>
        <taxon>Orchesella</taxon>
    </lineage>
</organism>
<keyword evidence="4" id="KW-0460">Magnesium</keyword>
<dbReference type="PANTHER" id="PTHR11525">
    <property type="entry name" value="FARNESYL-PYROPHOSPHATE SYNTHETASE"/>
    <property type="match status" value="1"/>
</dbReference>
<dbReference type="PROSITE" id="PS00444">
    <property type="entry name" value="POLYPRENYL_SYNTHASE_2"/>
    <property type="match status" value="1"/>
</dbReference>
<gene>
    <name evidence="8" type="ORF">ODALV1_LOCUS29386</name>
</gene>
<dbReference type="Proteomes" id="UP001642540">
    <property type="component" value="Unassembled WGS sequence"/>
</dbReference>
<proteinExistence type="inferred from homology"/>
<comment type="caution">
    <text evidence="8">The sequence shown here is derived from an EMBL/GenBank/DDBJ whole genome shotgun (WGS) entry which is preliminary data.</text>
</comment>
<dbReference type="PANTHER" id="PTHR11525:SF0">
    <property type="entry name" value="FARNESYL PYROPHOSPHATE SYNTHASE"/>
    <property type="match status" value="1"/>
</dbReference>
<evidence type="ECO:0000256" key="6">
    <source>
        <dbReference type="ARBA" id="ARBA00034546"/>
    </source>
</evidence>
<keyword evidence="9" id="KW-1185">Reference proteome</keyword>
<dbReference type="InterPro" id="IPR000092">
    <property type="entry name" value="Polyprenyl_synt"/>
</dbReference>
<comment type="pathway">
    <text evidence="5">Pheromone biosynthesis.</text>
</comment>
<dbReference type="InterPro" id="IPR033749">
    <property type="entry name" value="Polyprenyl_synt_CS"/>
</dbReference>
<dbReference type="EMBL" id="CAXLJM020000151">
    <property type="protein sequence ID" value="CAL8143245.1"/>
    <property type="molecule type" value="Genomic_DNA"/>
</dbReference>
<reference evidence="8 9" key="1">
    <citation type="submission" date="2024-08" db="EMBL/GenBank/DDBJ databases">
        <authorList>
            <person name="Cucini C."/>
            <person name="Frati F."/>
        </authorList>
    </citation>
    <scope>NUCLEOTIDE SEQUENCE [LARGE SCALE GENOMIC DNA]</scope>
</reference>
<dbReference type="InterPro" id="IPR039702">
    <property type="entry name" value="FPS1-like"/>
</dbReference>
<keyword evidence="2 7" id="KW-0808">Transferase</keyword>
<dbReference type="CDD" id="cd00685">
    <property type="entry name" value="Trans_IPPS_HT"/>
    <property type="match status" value="1"/>
</dbReference>
<evidence type="ECO:0000256" key="2">
    <source>
        <dbReference type="ARBA" id="ARBA00022679"/>
    </source>
</evidence>
<dbReference type="SUPFAM" id="SSF48576">
    <property type="entry name" value="Terpenoid synthases"/>
    <property type="match status" value="1"/>
</dbReference>
<protein>
    <recommendedName>
        <fullName evidence="6">Farnesyl pyrophosphate synthase</fullName>
    </recommendedName>
</protein>
<dbReference type="SFLD" id="SFLDS00005">
    <property type="entry name" value="Isoprenoid_Synthase_Type_I"/>
    <property type="match status" value="1"/>
</dbReference>
<comment type="similarity">
    <text evidence="7">Belongs to the FPP/GGPP synthase family.</text>
</comment>